<feature type="region of interest" description="Disordered" evidence="1">
    <location>
        <begin position="1"/>
        <end position="96"/>
    </location>
</feature>
<evidence type="ECO:0000256" key="1">
    <source>
        <dbReference type="SAM" id="MobiDB-lite"/>
    </source>
</evidence>
<evidence type="ECO:0000313" key="4">
    <source>
        <dbReference type="Proteomes" id="UP000198615"/>
    </source>
</evidence>
<dbReference type="AlphaFoldDB" id="A0A8G2BIK2"/>
<dbReference type="OrthoDB" id="9028214at2"/>
<keyword evidence="2" id="KW-0472">Membrane</keyword>
<gene>
    <name evidence="3" type="ORF">SAMN05660686_01390</name>
</gene>
<feature type="transmembrane region" description="Helical" evidence="2">
    <location>
        <begin position="103"/>
        <end position="124"/>
    </location>
</feature>
<dbReference type="RefSeq" id="WP_038015161.1">
    <property type="nucleotide sequence ID" value="NZ_FNBW01000003.1"/>
</dbReference>
<keyword evidence="2" id="KW-1133">Transmembrane helix</keyword>
<dbReference type="EMBL" id="FNBW01000003">
    <property type="protein sequence ID" value="SDF44660.1"/>
    <property type="molecule type" value="Genomic_DNA"/>
</dbReference>
<feature type="compositionally biased region" description="Low complexity" evidence="1">
    <location>
        <begin position="27"/>
        <end position="43"/>
    </location>
</feature>
<keyword evidence="4" id="KW-1185">Reference proteome</keyword>
<feature type="compositionally biased region" description="Low complexity" evidence="1">
    <location>
        <begin position="56"/>
        <end position="72"/>
    </location>
</feature>
<feature type="compositionally biased region" description="Gly residues" evidence="1">
    <location>
        <begin position="73"/>
        <end position="87"/>
    </location>
</feature>
<protein>
    <submittedName>
        <fullName evidence="3">Uncharacterized protein</fullName>
    </submittedName>
</protein>
<sequence length="511" mass="53377">MANRPRLPNVDPEDLAKLANQYPGSRTADGTGSSETSTASSTGKDAPSSQKTDQNTGSSPSLSASASARSGTSGSGTSGSGPSGSGTSGSASPAPKRRGSWSAAFLTFLFALIALAAAVAAIGAPSYRGEIHALLTEYGKPYLNDDTIDILSGYDTQRLEVTYAGLDQRIARLNEALERVGATQGVSGDDARALMFRDDLAEKLDALSAQVGTLAQTTDTQAGQIADLDTDMTGVTDTLRAELEDSAAEVRGAIAAVQEEVAATRADLGVLTDRMAAAEGRTDDQAAASAELTGRLEEIEGRLGTLVTDFNGLLDLNDQVAQTVATFKNENMPILAVIQLRDAVIRAESFTPELAFAQRVLNGAPGIQDSLTTLAASAQDGIASIPQLRRDLRLIFNNMGTLVAKVESWSERVGSWFNMLVGSSTVPEARRGGGLVSAIATMDDALDRDDLELVIREGAALQSELRSAALADWLNAVVERLEATSAVRQLETVVYARSAVQPANPGASKVQ</sequence>
<dbReference type="Gene3D" id="1.10.287.1490">
    <property type="match status" value="1"/>
</dbReference>
<dbReference type="Proteomes" id="UP000198615">
    <property type="component" value="Unassembled WGS sequence"/>
</dbReference>
<evidence type="ECO:0000313" key="3">
    <source>
        <dbReference type="EMBL" id="SDF44660.1"/>
    </source>
</evidence>
<evidence type="ECO:0000256" key="2">
    <source>
        <dbReference type="SAM" id="Phobius"/>
    </source>
</evidence>
<keyword evidence="2" id="KW-0812">Transmembrane</keyword>
<name>A0A8G2BIK2_9PROT</name>
<accession>A0A8G2BIK2</accession>
<comment type="caution">
    <text evidence="3">The sequence shown here is derived from an EMBL/GenBank/DDBJ whole genome shotgun (WGS) entry which is preliminary data.</text>
</comment>
<proteinExistence type="predicted"/>
<organism evidence="3 4">
    <name type="scientific">Thalassobaculum litoreum DSM 18839</name>
    <dbReference type="NCBI Taxonomy" id="1123362"/>
    <lineage>
        <taxon>Bacteria</taxon>
        <taxon>Pseudomonadati</taxon>
        <taxon>Pseudomonadota</taxon>
        <taxon>Alphaproteobacteria</taxon>
        <taxon>Rhodospirillales</taxon>
        <taxon>Thalassobaculaceae</taxon>
        <taxon>Thalassobaculum</taxon>
    </lineage>
</organism>
<reference evidence="3 4" key="1">
    <citation type="submission" date="2016-10" db="EMBL/GenBank/DDBJ databases">
        <authorList>
            <person name="Varghese N."/>
            <person name="Submissions S."/>
        </authorList>
    </citation>
    <scope>NUCLEOTIDE SEQUENCE [LARGE SCALE GENOMIC DNA]</scope>
    <source>
        <strain evidence="3 4">DSM 18839</strain>
    </source>
</reference>